<feature type="region of interest" description="Disordered" evidence="7">
    <location>
        <begin position="1297"/>
        <end position="1445"/>
    </location>
</feature>
<feature type="region of interest" description="Disordered" evidence="7">
    <location>
        <begin position="1034"/>
        <end position="1071"/>
    </location>
</feature>
<feature type="compositionally biased region" description="Polar residues" evidence="7">
    <location>
        <begin position="1161"/>
        <end position="1185"/>
    </location>
</feature>
<feature type="region of interest" description="Disordered" evidence="7">
    <location>
        <begin position="1133"/>
        <end position="1185"/>
    </location>
</feature>
<proteinExistence type="inferred from homology"/>
<gene>
    <name evidence="9" type="ORF">HanXRQr2_Chr03g0119121</name>
</gene>
<dbReference type="PANTHER" id="PTHR13738:SF1">
    <property type="entry name" value="TROPONIN I"/>
    <property type="match status" value="1"/>
</dbReference>
<reference evidence="9" key="1">
    <citation type="journal article" date="2017" name="Nature">
        <title>The sunflower genome provides insights into oil metabolism, flowering and Asterid evolution.</title>
        <authorList>
            <person name="Badouin H."/>
            <person name="Gouzy J."/>
            <person name="Grassa C.J."/>
            <person name="Murat F."/>
            <person name="Staton S.E."/>
            <person name="Cottret L."/>
            <person name="Lelandais-Briere C."/>
            <person name="Owens G.L."/>
            <person name="Carrere S."/>
            <person name="Mayjonade B."/>
            <person name="Legrand L."/>
            <person name="Gill N."/>
            <person name="Kane N.C."/>
            <person name="Bowers J.E."/>
            <person name="Hubner S."/>
            <person name="Bellec A."/>
            <person name="Berard A."/>
            <person name="Berges H."/>
            <person name="Blanchet N."/>
            <person name="Boniface M.C."/>
            <person name="Brunel D."/>
            <person name="Catrice O."/>
            <person name="Chaidir N."/>
            <person name="Claudel C."/>
            <person name="Donnadieu C."/>
            <person name="Faraut T."/>
            <person name="Fievet G."/>
            <person name="Helmstetter N."/>
            <person name="King M."/>
            <person name="Knapp S.J."/>
            <person name="Lai Z."/>
            <person name="Le Paslier M.C."/>
            <person name="Lippi Y."/>
            <person name="Lorenzon L."/>
            <person name="Mandel J.R."/>
            <person name="Marage G."/>
            <person name="Marchand G."/>
            <person name="Marquand E."/>
            <person name="Bret-Mestries E."/>
            <person name="Morien E."/>
            <person name="Nambeesan S."/>
            <person name="Nguyen T."/>
            <person name="Pegot-Espagnet P."/>
            <person name="Pouilly N."/>
            <person name="Raftis F."/>
            <person name="Sallet E."/>
            <person name="Schiex T."/>
            <person name="Thomas J."/>
            <person name="Vandecasteele C."/>
            <person name="Vares D."/>
            <person name="Vear F."/>
            <person name="Vautrin S."/>
            <person name="Crespi M."/>
            <person name="Mangin B."/>
            <person name="Burke J.M."/>
            <person name="Salse J."/>
            <person name="Munos S."/>
            <person name="Vincourt P."/>
            <person name="Rieseberg L.H."/>
            <person name="Langlade N.B."/>
        </authorList>
    </citation>
    <scope>NUCLEOTIDE SEQUENCE</scope>
    <source>
        <tissue evidence="9">Leaves</tissue>
    </source>
</reference>
<accession>A0A9K3JHH6</accession>
<feature type="domain" description="Inner centromere protein ARK-binding" evidence="8">
    <location>
        <begin position="1435"/>
        <end position="1488"/>
    </location>
</feature>
<sequence>MTTMEKLFVEIFDRKDRIIEQMQQQADLFTQQLASRLVIDGITPPSWLLSPNSNSHSSYINELEKEKIISRLLLQPSRESTRYSTGGCFYTAPDMSLECQNNDIRSSLNRVAELDDSVEFPQNETNARTTSIYNAPDMSLECQNNDIGCSLNRAAEIDSVESPQSETNARITSIYTAPDVSLECQNNYTVLCSLNRVAEIDDRVESPQNEMNAKITSIYTAPDTSLAIIQRSRSRQKARELRTNVKTTGKSRLSNENGDSNSKKDLLQATQDKHPSEVDKCDDITGSTSMILEEKGDKANDRTSHSVTLAKLSSSYEKTRLENDLTKKGSSFGKDKLDGGIIIQPTGDSLQQNGHGDNLPNFCLGSYASNKSRTGKTQGTQSQNKPCCGRITRSRSSSQQISRINKSVNMGTSVSCNLKEGGGALSHSVGDLMHKLTFSGKLLDAVETSQVLSDKNGKTQTICSTGGVLNPDISSNMDMKNSSLNGNHQENAEIVVGNRPIDAPVVMQPVSSGKLDPSTSDCCMKVKPKQLSFDEISQCDLNDIGSPLSKKRKPDGMFGQKCYPSNEYASSNFFEQQLPKAYVLSSCPNAAKIESSNNTNACAKDEMINIGLETNESPVVEDVEHISMVSLHDDIDVTCEVNVSSKEVGNTFNEEMHSGNSHLKGDHGHKGEESAAGVLMPVSPNSKSSFISSLTKQGNGDFEVDLGSSKSNNVEIGTNLKLCSIKLNSAKCNTCPLNQQNTLEYQPNCFSDCRKFRVPIQRDAIHLNLKTPETDLNTVKESASILSSEKINLFQSDGIQSCDKSFHNEIVCDLPEGTESLHELQAAEATVTEVDDATTAITNTLKQSEPTTVLNMIKNSADVGPVSPIINDDAVVTGNNNFEINFPEWVSSYDSGQLSQNDDKIVVSDEVTPVYESFLIDEEIGNINTENNEYGIDFDTLEIASTAYARASIIEQICKSTSMQTPLSQFKILDHMDIGTSVSLDEDSLKHLQTSGSCITENDYVFPQHQKVSYATPFSWQSKNYYSSPTGKLWERSASSSGSSEKQLSSNPDLTCFPIEEDPSSNEENDELEENIKVENENSVKDYEMADEIQERPHEYTEVWSQHANHVSTKSIKYPDRYSSNSVSIEASVPRTREKVKHKPKVHHGFKASMHDKENRNSSIETRASSRGNLSEISRNKNSMRSGIPRQLQFAQKEAKRNNIVSNITSFVPIVQQKQAAAGCTGKRDIKVKALEAAEAAKRREQDKENERKMKKEALKLERERMEKENAKERILNLIKKKEELKKKEADIAARKRLREEEERKQVAKKRKLVADAQKNQKIKLEKTRAGKVDIQKNAKNTATAGNTKKSENLRRNKNADENSARKHDTELRTDKTLANVAQQVDSVLENRDASNDFDEKEKATNIHEKSPVNVGPGKLTSQENSYDISPYQCSDDEDDEEGDQRPIKKFVPSWASKKRVAMVLPLQQKLNPESIFSADSFCSMDEVLLPRRLLAQ</sequence>
<keyword evidence="10" id="KW-1185">Reference proteome</keyword>
<dbReference type="GO" id="GO:0005819">
    <property type="term" value="C:spindle"/>
    <property type="evidence" value="ECO:0007669"/>
    <property type="project" value="UniProtKB-SubCell"/>
</dbReference>
<keyword evidence="6" id="KW-0539">Nucleus</keyword>
<feature type="compositionally biased region" description="Polar residues" evidence="7">
    <location>
        <begin position="244"/>
        <end position="260"/>
    </location>
</feature>
<feature type="compositionally biased region" description="Polar residues" evidence="7">
    <location>
        <begin position="1338"/>
        <end position="1348"/>
    </location>
</feature>
<feature type="compositionally biased region" description="Polar residues" evidence="7">
    <location>
        <begin position="373"/>
        <end position="385"/>
    </location>
</feature>
<feature type="compositionally biased region" description="Basic and acidic residues" evidence="7">
    <location>
        <begin position="1323"/>
        <end position="1337"/>
    </location>
</feature>
<dbReference type="InterPro" id="IPR050875">
    <property type="entry name" value="Troponin_I"/>
</dbReference>
<comment type="subcellular location">
    <subcellularLocation>
        <location evidence="2">Cytoplasm</location>
        <location evidence="2">Cytoskeleton</location>
        <location evidence="2">Spindle</location>
    </subcellularLocation>
    <subcellularLocation>
        <location evidence="1">Nucleus</location>
    </subcellularLocation>
</comment>
<evidence type="ECO:0000256" key="4">
    <source>
        <dbReference type="ARBA" id="ARBA00022490"/>
    </source>
</evidence>
<feature type="compositionally biased region" description="Acidic residues" evidence="7">
    <location>
        <begin position="1059"/>
        <end position="1071"/>
    </location>
</feature>
<name>A0A9K3JHH6_HELAN</name>
<dbReference type="Gramene" id="mRNA:HanXRQr2_Chr03g0119121">
    <property type="protein sequence ID" value="mRNA:HanXRQr2_Chr03g0119121"/>
    <property type="gene ID" value="HanXRQr2_Chr03g0119121"/>
</dbReference>
<dbReference type="PANTHER" id="PTHR13738">
    <property type="entry name" value="TROPONIN I"/>
    <property type="match status" value="1"/>
</dbReference>
<feature type="region of interest" description="Disordered" evidence="7">
    <location>
        <begin position="231"/>
        <end position="264"/>
    </location>
</feature>
<feature type="compositionally biased region" description="Basic and acidic residues" evidence="7">
    <location>
        <begin position="1297"/>
        <end position="1306"/>
    </location>
</feature>
<feature type="region of interest" description="Disordered" evidence="7">
    <location>
        <begin position="373"/>
        <end position="398"/>
    </location>
</feature>
<keyword evidence="5" id="KW-0206">Cytoskeleton</keyword>
<dbReference type="InterPro" id="IPR005635">
    <property type="entry name" value="Inner_centromere_prot_ARK-bd"/>
</dbReference>
<comment type="similarity">
    <text evidence="3">Belongs to the INCENP family.</text>
</comment>
<keyword evidence="4" id="KW-0963">Cytoplasm</keyword>
<evidence type="ECO:0000259" key="8">
    <source>
        <dbReference type="Pfam" id="PF03941"/>
    </source>
</evidence>
<evidence type="ECO:0000256" key="1">
    <source>
        <dbReference type="ARBA" id="ARBA00004123"/>
    </source>
</evidence>
<reference evidence="9" key="2">
    <citation type="submission" date="2020-06" db="EMBL/GenBank/DDBJ databases">
        <title>Helianthus annuus Genome sequencing and assembly Release 2.</title>
        <authorList>
            <person name="Gouzy J."/>
            <person name="Langlade N."/>
            <person name="Munos S."/>
        </authorList>
    </citation>
    <scope>NUCLEOTIDE SEQUENCE</scope>
    <source>
        <tissue evidence="9">Leaves</tissue>
    </source>
</reference>
<dbReference type="Proteomes" id="UP000215914">
    <property type="component" value="Unassembled WGS sequence"/>
</dbReference>
<evidence type="ECO:0000256" key="5">
    <source>
        <dbReference type="ARBA" id="ARBA00023212"/>
    </source>
</evidence>
<feature type="compositionally biased region" description="Low complexity" evidence="7">
    <location>
        <begin position="1037"/>
        <end position="1050"/>
    </location>
</feature>
<evidence type="ECO:0000256" key="2">
    <source>
        <dbReference type="ARBA" id="ARBA00004186"/>
    </source>
</evidence>
<dbReference type="Pfam" id="PF03941">
    <property type="entry name" value="INCENP_ARK-bind"/>
    <property type="match status" value="1"/>
</dbReference>
<comment type="caution">
    <text evidence="9">The sequence shown here is derived from an EMBL/GenBank/DDBJ whole genome shotgun (WGS) entry which is preliminary data.</text>
</comment>
<dbReference type="GO" id="GO:0005634">
    <property type="term" value="C:nucleus"/>
    <property type="evidence" value="ECO:0007669"/>
    <property type="project" value="UniProtKB-SubCell"/>
</dbReference>
<evidence type="ECO:0000256" key="3">
    <source>
        <dbReference type="ARBA" id="ARBA00010042"/>
    </source>
</evidence>
<evidence type="ECO:0000256" key="6">
    <source>
        <dbReference type="ARBA" id="ARBA00023242"/>
    </source>
</evidence>
<feature type="compositionally biased region" description="Basic residues" evidence="7">
    <location>
        <begin position="1138"/>
        <end position="1150"/>
    </location>
</feature>
<evidence type="ECO:0000313" key="10">
    <source>
        <dbReference type="Proteomes" id="UP000215914"/>
    </source>
</evidence>
<evidence type="ECO:0000256" key="7">
    <source>
        <dbReference type="SAM" id="MobiDB-lite"/>
    </source>
</evidence>
<feature type="compositionally biased region" description="Basic and acidic residues" evidence="7">
    <location>
        <begin position="1349"/>
        <end position="1376"/>
    </location>
</feature>
<protein>
    <submittedName>
        <fullName evidence="9">Inner centromere ARK-binding protein</fullName>
    </submittedName>
</protein>
<organism evidence="9 10">
    <name type="scientific">Helianthus annuus</name>
    <name type="common">Common sunflower</name>
    <dbReference type="NCBI Taxonomy" id="4232"/>
    <lineage>
        <taxon>Eukaryota</taxon>
        <taxon>Viridiplantae</taxon>
        <taxon>Streptophyta</taxon>
        <taxon>Embryophyta</taxon>
        <taxon>Tracheophyta</taxon>
        <taxon>Spermatophyta</taxon>
        <taxon>Magnoliopsida</taxon>
        <taxon>eudicotyledons</taxon>
        <taxon>Gunneridae</taxon>
        <taxon>Pentapetalae</taxon>
        <taxon>asterids</taxon>
        <taxon>campanulids</taxon>
        <taxon>Asterales</taxon>
        <taxon>Asteraceae</taxon>
        <taxon>Asteroideae</taxon>
        <taxon>Heliantheae alliance</taxon>
        <taxon>Heliantheae</taxon>
        <taxon>Helianthus</taxon>
    </lineage>
</organism>
<evidence type="ECO:0000313" key="9">
    <source>
        <dbReference type="EMBL" id="KAF5815109.1"/>
    </source>
</evidence>
<feature type="compositionally biased region" description="Basic and acidic residues" evidence="7">
    <location>
        <begin position="1389"/>
        <end position="1411"/>
    </location>
</feature>
<dbReference type="EMBL" id="MNCJ02000318">
    <property type="protein sequence ID" value="KAF5815109.1"/>
    <property type="molecule type" value="Genomic_DNA"/>
</dbReference>